<dbReference type="NCBIfam" id="TIGR01891">
    <property type="entry name" value="amidohydrolases"/>
    <property type="match status" value="1"/>
</dbReference>
<reference evidence="2 3" key="1">
    <citation type="submission" date="2022-08" db="EMBL/GenBank/DDBJ databases">
        <title>Aerococcaceae sp. nov isolated from spoiled eye mask.</title>
        <authorList>
            <person name="Zhou G."/>
            <person name="Xie X.-B."/>
            <person name="Shi Q.-S."/>
            <person name="Wang Y.-S."/>
            <person name="Wen X."/>
            <person name="Peng H."/>
            <person name="Yang X.-J."/>
            <person name="Tao H.-B."/>
            <person name="Huang X.-M."/>
        </authorList>
    </citation>
    <scope>NUCLEOTIDE SEQUENCE [LARGE SCALE GENOMIC DNA]</scope>
    <source>
        <strain evidence="3">DM20194951</strain>
    </source>
</reference>
<dbReference type="Gene3D" id="3.30.70.360">
    <property type="match status" value="1"/>
</dbReference>
<dbReference type="Pfam" id="PF07687">
    <property type="entry name" value="M20_dimer"/>
    <property type="match status" value="1"/>
</dbReference>
<dbReference type="InterPro" id="IPR002933">
    <property type="entry name" value="Peptidase_M20"/>
</dbReference>
<name>A0ABY5P4W8_9LACT</name>
<dbReference type="Pfam" id="PF01546">
    <property type="entry name" value="Peptidase_M20"/>
    <property type="match status" value="1"/>
</dbReference>
<proteinExistence type="predicted"/>
<gene>
    <name evidence="2" type="ORF">NRE15_12990</name>
</gene>
<dbReference type="PIRSF" id="PIRSF005962">
    <property type="entry name" value="Pept_M20D_amidohydro"/>
    <property type="match status" value="1"/>
</dbReference>
<evidence type="ECO:0000313" key="2">
    <source>
        <dbReference type="EMBL" id="UUX33788.1"/>
    </source>
</evidence>
<dbReference type="Gene3D" id="3.40.630.10">
    <property type="entry name" value="Zn peptidases"/>
    <property type="match status" value="1"/>
</dbReference>
<organism evidence="2 3">
    <name type="scientific">Fundicoccus culcitae</name>
    <dbReference type="NCBI Taxonomy" id="2969821"/>
    <lineage>
        <taxon>Bacteria</taxon>
        <taxon>Bacillati</taxon>
        <taxon>Bacillota</taxon>
        <taxon>Bacilli</taxon>
        <taxon>Lactobacillales</taxon>
        <taxon>Aerococcaceae</taxon>
        <taxon>Fundicoccus</taxon>
    </lineage>
</organism>
<dbReference type="InterPro" id="IPR036264">
    <property type="entry name" value="Bact_exopeptidase_dim_dom"/>
</dbReference>
<dbReference type="Proteomes" id="UP001315967">
    <property type="component" value="Chromosome"/>
</dbReference>
<keyword evidence="3" id="KW-1185">Reference proteome</keyword>
<dbReference type="PANTHER" id="PTHR11014:SF63">
    <property type="entry name" value="METALLOPEPTIDASE, PUTATIVE (AFU_ORTHOLOGUE AFUA_6G09600)-RELATED"/>
    <property type="match status" value="1"/>
</dbReference>
<dbReference type="SUPFAM" id="SSF55031">
    <property type="entry name" value="Bacterial exopeptidase dimerisation domain"/>
    <property type="match status" value="1"/>
</dbReference>
<evidence type="ECO:0000313" key="3">
    <source>
        <dbReference type="Proteomes" id="UP001315967"/>
    </source>
</evidence>
<feature type="domain" description="Peptidase M20 dimerisation" evidence="1">
    <location>
        <begin position="200"/>
        <end position="283"/>
    </location>
</feature>
<dbReference type="EMBL" id="CP102453">
    <property type="protein sequence ID" value="UUX33788.1"/>
    <property type="molecule type" value="Genomic_DNA"/>
</dbReference>
<protein>
    <submittedName>
        <fullName evidence="2">Amidohydrolase</fullName>
    </submittedName>
</protein>
<dbReference type="PANTHER" id="PTHR11014">
    <property type="entry name" value="PEPTIDASE M20 FAMILY MEMBER"/>
    <property type="match status" value="1"/>
</dbReference>
<dbReference type="InterPro" id="IPR011650">
    <property type="entry name" value="Peptidase_M20_dimer"/>
</dbReference>
<accession>A0ABY5P4W8</accession>
<evidence type="ECO:0000259" key="1">
    <source>
        <dbReference type="Pfam" id="PF07687"/>
    </source>
</evidence>
<dbReference type="InterPro" id="IPR017439">
    <property type="entry name" value="Amidohydrolase"/>
</dbReference>
<dbReference type="SUPFAM" id="SSF53187">
    <property type="entry name" value="Zn-dependent exopeptidases"/>
    <property type="match status" value="1"/>
</dbReference>
<dbReference type="RefSeq" id="WP_313793290.1">
    <property type="nucleotide sequence ID" value="NZ_CP102453.1"/>
</dbReference>
<sequence length="403" mass="43795">MSLNETILALLDQYNEEAIEVRHYLHRHPELSSKEFETSKYLKAFMTNLGYEIEAVEPDEISAGTGFTATLDTGRPGKTIGLRADIDALPVQETERNLANERIVRSENDGVMHACGHDGHMTTLLYAAKILKQLEDKLSGKVIFIFEEAEETNDGLPAMLRHLEGRGIDAIYGNHLAAFLESGKVSADPGPVMAAAAVINFEVVGKGGHGSRPDLAVNPLFAGVDILNSINIAWNNQINVEETVTLGLTQFHVGELHNVFADRAKIGGTLRYFNVEEGTKAYNTLMKVANGVAAVHNCTIVEAPSAGPATIPVINDEALAAQVKSGVEELFPGHLAENVKWYASESFSHFSKIAPSVFSFIGTKNEELGSGAEHHNEYFDIDDASLRYGIGTMVKFTVDNLAN</sequence>